<keyword evidence="1" id="KW-0812">Transmembrane</keyword>
<dbReference type="Proteomes" id="UP000234585">
    <property type="component" value="Unassembled WGS sequence"/>
</dbReference>
<dbReference type="EMBL" id="KZ559125">
    <property type="protein sequence ID" value="PLB40348.1"/>
    <property type="molecule type" value="Genomic_DNA"/>
</dbReference>
<keyword evidence="1" id="KW-0472">Membrane</keyword>
<evidence type="ECO:0000313" key="2">
    <source>
        <dbReference type="EMBL" id="PLB40348.1"/>
    </source>
</evidence>
<evidence type="ECO:0000313" key="3">
    <source>
        <dbReference type="Proteomes" id="UP000234585"/>
    </source>
</evidence>
<organism evidence="2 3">
    <name type="scientific">Aspergillus candidus</name>
    <dbReference type="NCBI Taxonomy" id="41067"/>
    <lineage>
        <taxon>Eukaryota</taxon>
        <taxon>Fungi</taxon>
        <taxon>Dikarya</taxon>
        <taxon>Ascomycota</taxon>
        <taxon>Pezizomycotina</taxon>
        <taxon>Eurotiomycetes</taxon>
        <taxon>Eurotiomycetidae</taxon>
        <taxon>Eurotiales</taxon>
        <taxon>Aspergillaceae</taxon>
        <taxon>Aspergillus</taxon>
        <taxon>Aspergillus subgen. Circumdati</taxon>
    </lineage>
</organism>
<feature type="non-terminal residue" evidence="2">
    <location>
        <position position="1"/>
    </location>
</feature>
<dbReference type="AlphaFoldDB" id="A0A2I2FI86"/>
<feature type="transmembrane region" description="Helical" evidence="1">
    <location>
        <begin position="20"/>
        <end position="39"/>
    </location>
</feature>
<sequence>MSPGSGRERFLHSYWTFHDLVVAILVNIFGLSPLTDAFNQTEQYGIHHKQPTRRHETAKG</sequence>
<gene>
    <name evidence="2" type="ORF">BDW47DRAFT_101882</name>
</gene>
<accession>A0A2I2FI86</accession>
<dbReference type="GeneID" id="36518898"/>
<dbReference type="RefSeq" id="XP_024674360.1">
    <property type="nucleotide sequence ID" value="XM_024811738.1"/>
</dbReference>
<keyword evidence="1" id="KW-1133">Transmembrane helix</keyword>
<keyword evidence="3" id="KW-1185">Reference proteome</keyword>
<proteinExistence type="predicted"/>
<protein>
    <submittedName>
        <fullName evidence="2">Uncharacterized protein</fullName>
    </submittedName>
</protein>
<reference evidence="2 3" key="1">
    <citation type="submission" date="2017-12" db="EMBL/GenBank/DDBJ databases">
        <authorList>
            <consortium name="DOE Joint Genome Institute"/>
            <person name="Haridas S."/>
            <person name="Kjaerbolling I."/>
            <person name="Vesth T.C."/>
            <person name="Frisvad J.C."/>
            <person name="Nybo J.L."/>
            <person name="Theobald S."/>
            <person name="Kuo A."/>
            <person name="Bowyer P."/>
            <person name="Matsuda Y."/>
            <person name="Mondo S."/>
            <person name="Lyhne E.K."/>
            <person name="Kogle M.E."/>
            <person name="Clum A."/>
            <person name="Lipzen A."/>
            <person name="Salamov A."/>
            <person name="Ngan C.Y."/>
            <person name="Daum C."/>
            <person name="Chiniquy J."/>
            <person name="Barry K."/>
            <person name="LaButti K."/>
            <person name="Simmons B.A."/>
            <person name="Magnuson J.K."/>
            <person name="Mortensen U.H."/>
            <person name="Larsen T.O."/>
            <person name="Grigoriev I.V."/>
            <person name="Baker S.E."/>
            <person name="Andersen M.R."/>
            <person name="Nordberg H.P."/>
            <person name="Cantor M.N."/>
            <person name="Hua S.X."/>
        </authorList>
    </citation>
    <scope>NUCLEOTIDE SEQUENCE [LARGE SCALE GENOMIC DNA]</scope>
    <source>
        <strain evidence="2 3">CBS 102.13</strain>
    </source>
</reference>
<evidence type="ECO:0000256" key="1">
    <source>
        <dbReference type="SAM" id="Phobius"/>
    </source>
</evidence>
<name>A0A2I2FI86_ASPCN</name>